<gene>
    <name evidence="2" type="ORF">GL298_02240</name>
</gene>
<feature type="transmembrane region" description="Helical" evidence="1">
    <location>
        <begin position="114"/>
        <end position="133"/>
    </location>
</feature>
<sequence>MLQNNWDVFLFNPLMLLLLFVLYILILIKNIKIKHTSQKAFFIQTFLYWFALSAIIGDNFEFRDLFFAASINKSINNMGGIAIIATTSLSLYTFLAMIPYVFLHKFFSRIGWHFFQYTMFGISMLGIFILILYPSAPALIIAAIFLGFGIITKASYFLSYNEAYGRKFFPFKTISLVAPLMTFALIFGSEFNNIVITIGSNLTNHLQIGIIGIGAIVAIAGANILYALFSHKEFTSTSFTVEQQKMFEPFKWGKVLIIFFMAILIIILKEVSQSNIYIWLLGQHTWEKYHDVWKVNQFVRLNEQLFLIPQFFGAYLACHLLYNKIGVKYCFGLGLLLWFIFFSITAFNHSPEAYLALQVINGLAFAMCFNILFAMTCEWKYRSPTNKPIVAQFQLLWFGLEFIIKFVDDVMRDKKVGIFKEYIYGQQYISRDSFAIQIDNITTIISTICATIVLLLLLIFYYTSDLILAEYRNHLRLLVPKVNLLLRESFISRVKSNITSETNNKKKT</sequence>
<dbReference type="SUPFAM" id="SSF103473">
    <property type="entry name" value="MFS general substrate transporter"/>
    <property type="match status" value="1"/>
</dbReference>
<evidence type="ECO:0000256" key="1">
    <source>
        <dbReference type="SAM" id="Phobius"/>
    </source>
</evidence>
<keyword evidence="1" id="KW-0812">Transmembrane</keyword>
<proteinExistence type="predicted"/>
<reference evidence="2 3" key="1">
    <citation type="submission" date="2019-11" db="EMBL/GenBank/DDBJ databases">
        <title>Whole genome sequencing and comparative genomics analyses of five strains of Spiroplasma citri.</title>
        <authorList>
            <person name="Yokomi R."/>
            <person name="Chen J."/>
            <person name="Rattner R."/>
            <person name="Vidalakis G."/>
        </authorList>
    </citation>
    <scope>NUCLEOTIDE SEQUENCE [LARGE SCALE GENOMIC DNA]</scope>
    <source>
        <strain evidence="2 3">BR12</strain>
    </source>
</reference>
<protein>
    <recommendedName>
        <fullName evidence="4">Transmembrane protein</fullName>
    </recommendedName>
</protein>
<name>A0AAJ4EIG5_SPICI</name>
<keyword evidence="1" id="KW-0472">Membrane</keyword>
<organism evidence="2 3">
    <name type="scientific">Spiroplasma citri</name>
    <dbReference type="NCBI Taxonomy" id="2133"/>
    <lineage>
        <taxon>Bacteria</taxon>
        <taxon>Bacillati</taxon>
        <taxon>Mycoplasmatota</taxon>
        <taxon>Mollicutes</taxon>
        <taxon>Entomoplasmatales</taxon>
        <taxon>Spiroplasmataceae</taxon>
        <taxon>Spiroplasma</taxon>
    </lineage>
</organism>
<feature type="transmembrane region" description="Helical" evidence="1">
    <location>
        <begin position="250"/>
        <end position="268"/>
    </location>
</feature>
<feature type="transmembrane region" description="Helical" evidence="1">
    <location>
        <begin position="329"/>
        <end position="347"/>
    </location>
</feature>
<dbReference type="RefSeq" id="WP_084566872.1">
    <property type="nucleotide sequence ID" value="NZ_CP013197.1"/>
</dbReference>
<dbReference type="GeneID" id="54238378"/>
<evidence type="ECO:0008006" key="4">
    <source>
        <dbReference type="Google" id="ProtNLM"/>
    </source>
</evidence>
<accession>A0AAJ4EIG5</accession>
<feature type="transmembrane region" description="Helical" evidence="1">
    <location>
        <begin position="80"/>
        <end position="102"/>
    </location>
</feature>
<feature type="transmembrane region" description="Helical" evidence="1">
    <location>
        <begin position="6"/>
        <end position="28"/>
    </location>
</feature>
<dbReference type="Proteomes" id="UP000464735">
    <property type="component" value="Chromosome"/>
</dbReference>
<dbReference type="EMBL" id="CP046368">
    <property type="protein sequence ID" value="QIA68453.1"/>
    <property type="molecule type" value="Genomic_DNA"/>
</dbReference>
<evidence type="ECO:0000313" key="3">
    <source>
        <dbReference type="Proteomes" id="UP000464735"/>
    </source>
</evidence>
<feature type="transmembrane region" description="Helical" evidence="1">
    <location>
        <begin position="169"/>
        <end position="188"/>
    </location>
</feature>
<feature type="transmembrane region" description="Helical" evidence="1">
    <location>
        <begin position="139"/>
        <end position="157"/>
    </location>
</feature>
<evidence type="ECO:0000313" key="2">
    <source>
        <dbReference type="EMBL" id="QIA68453.1"/>
    </source>
</evidence>
<feature type="transmembrane region" description="Helical" evidence="1">
    <location>
        <begin position="208"/>
        <end position="229"/>
    </location>
</feature>
<feature type="transmembrane region" description="Helical" evidence="1">
    <location>
        <begin position="441"/>
        <end position="462"/>
    </location>
</feature>
<feature type="transmembrane region" description="Helical" evidence="1">
    <location>
        <begin position="40"/>
        <end position="60"/>
    </location>
</feature>
<keyword evidence="1" id="KW-1133">Transmembrane helix</keyword>
<dbReference type="InterPro" id="IPR036259">
    <property type="entry name" value="MFS_trans_sf"/>
</dbReference>
<feature type="transmembrane region" description="Helical" evidence="1">
    <location>
        <begin position="353"/>
        <end position="377"/>
    </location>
</feature>
<dbReference type="AlphaFoldDB" id="A0AAJ4EIG5"/>